<sequence length="668" mass="72018">MHSRNQRRHGSPVVQMRNKVSLAHSTINPSQSKPFREPRDSSVHSPFSRAPHAVYPPKGARGRPCMSVPVVSLEKMSCLGKTEGLHIRVNSTSTSSSSSSSSSSSPAALLKPSHKSQERVLNGRISSVPPSPLDRRPSASPSTLDRRPSPSPSSLDRRPSSSPSPSPSTPDRRAGAPPSTLDRKHQNGTKATKPYKRISVRVFDPNKHCGVLDPESRRPCTRSLTCKTHSLTHRRAVPGRRKHFDSLLAEHKGRVKEKEKEKEREKVKEKEKEREKDPRPNREPQGGRDTSHSFPALSHDPLNSAHTNCRDIKTTSPLKARLSSTYIPRALGGGASCPGSGPDVASLCLGAEVGGRLSSDEGEAEVPDESERPDCHYSPRHPRPMGCCAFGSRLMGRGHYVFDRRWDRMRLALHCMVEKHVNSLMWRKIPLAAESPTPSPGAIPASQSFLSPSPTGSYGMTPPLLSASSAFVTQSDGISVVSYSAAFPRGSGGMFSIMDSSSLVAPVPALSAMSSQGKKPRAKPSRPPKGHEQPFGAVGGKKKKPPLTAGAIYTASHRRDNIATPPHNPNPSGPAFSSNGRPPFCAKPEPSARTDLTVPHPHPGEHTLSVHSPLPFSPAERRKRKGPTPGGKPSKVTKASGLSSIYRKGVAGAESPHTALPRQPMVHH</sequence>
<reference evidence="3" key="1">
    <citation type="submission" date="2021-01" db="EMBL/GenBank/DDBJ databases">
        <authorList>
            <person name="Zahm M."/>
            <person name="Roques C."/>
            <person name="Cabau C."/>
            <person name="Klopp C."/>
            <person name="Donnadieu C."/>
            <person name="Jouanno E."/>
            <person name="Lampietro C."/>
            <person name="Louis A."/>
            <person name="Herpin A."/>
            <person name="Echchiki A."/>
            <person name="Berthelot C."/>
            <person name="Parey E."/>
            <person name="Roest-Crollius H."/>
            <person name="Braasch I."/>
            <person name="Postlethwait J."/>
            <person name="Bobe J."/>
            <person name="Montfort J."/>
            <person name="Bouchez O."/>
            <person name="Begum T."/>
            <person name="Mejri S."/>
            <person name="Adams A."/>
            <person name="Chen W.-J."/>
            <person name="Guiguen Y."/>
        </authorList>
    </citation>
    <scope>NUCLEOTIDE SEQUENCE</scope>
    <source>
        <tissue evidence="3">Blood</tissue>
    </source>
</reference>
<dbReference type="InterPro" id="IPR013243">
    <property type="entry name" value="SCA7_dom"/>
</dbReference>
<evidence type="ECO:0000313" key="3">
    <source>
        <dbReference type="EMBL" id="KAI1888424.1"/>
    </source>
</evidence>
<feature type="compositionally biased region" description="Basic and acidic residues" evidence="1">
    <location>
        <begin position="244"/>
        <end position="291"/>
    </location>
</feature>
<feature type="region of interest" description="Disordered" evidence="1">
    <location>
        <begin position="509"/>
        <end position="547"/>
    </location>
</feature>
<dbReference type="AlphaFoldDB" id="A0A8T3CYL4"/>
<feature type="compositionally biased region" description="Basic residues" evidence="1">
    <location>
        <begin position="518"/>
        <end position="528"/>
    </location>
</feature>
<dbReference type="PANTHER" id="PTHR15117:SF9">
    <property type="entry name" value="ATAXIN-7-LIKE PROTEIN 1"/>
    <property type="match status" value="1"/>
</dbReference>
<dbReference type="OrthoDB" id="21678at2759"/>
<feature type="region of interest" description="Disordered" evidence="1">
    <location>
        <begin position="90"/>
        <end position="221"/>
    </location>
</feature>
<evidence type="ECO:0000259" key="2">
    <source>
        <dbReference type="PROSITE" id="PS51505"/>
    </source>
</evidence>
<accession>A0A8T3CYL4</accession>
<dbReference type="Proteomes" id="UP000829720">
    <property type="component" value="Unassembled WGS sequence"/>
</dbReference>
<protein>
    <recommendedName>
        <fullName evidence="2">SCA7 domain-containing protein</fullName>
    </recommendedName>
</protein>
<evidence type="ECO:0000313" key="4">
    <source>
        <dbReference type="Proteomes" id="UP000829720"/>
    </source>
</evidence>
<feature type="compositionally biased region" description="Polar residues" evidence="1">
    <location>
        <begin position="23"/>
        <end position="33"/>
    </location>
</feature>
<gene>
    <name evidence="3" type="ORF">AGOR_G00185000</name>
</gene>
<comment type="caution">
    <text evidence="3">The sequence shown here is derived from an EMBL/GenBank/DDBJ whole genome shotgun (WGS) entry which is preliminary data.</text>
</comment>
<dbReference type="PANTHER" id="PTHR15117">
    <property type="entry name" value="ATAXIN 7 RELATED"/>
    <property type="match status" value="1"/>
</dbReference>
<organism evidence="3 4">
    <name type="scientific">Albula goreensis</name>
    <dbReference type="NCBI Taxonomy" id="1534307"/>
    <lineage>
        <taxon>Eukaryota</taxon>
        <taxon>Metazoa</taxon>
        <taxon>Chordata</taxon>
        <taxon>Craniata</taxon>
        <taxon>Vertebrata</taxon>
        <taxon>Euteleostomi</taxon>
        <taxon>Actinopterygii</taxon>
        <taxon>Neopterygii</taxon>
        <taxon>Teleostei</taxon>
        <taxon>Albuliformes</taxon>
        <taxon>Albulidae</taxon>
        <taxon>Albula</taxon>
    </lineage>
</organism>
<dbReference type="InterPro" id="IPR052237">
    <property type="entry name" value="Ataxin-7-like_regulator"/>
</dbReference>
<dbReference type="EMBL" id="JAERUA010000017">
    <property type="protein sequence ID" value="KAI1888424.1"/>
    <property type="molecule type" value="Genomic_DNA"/>
</dbReference>
<feature type="region of interest" description="Disordered" evidence="1">
    <location>
        <begin position="358"/>
        <end position="378"/>
    </location>
</feature>
<dbReference type="Pfam" id="PF08313">
    <property type="entry name" value="SCA7"/>
    <property type="match status" value="1"/>
</dbReference>
<name>A0A8T3CYL4_9TELE</name>
<feature type="region of interest" description="Disordered" evidence="1">
    <location>
        <begin position="237"/>
        <end position="309"/>
    </location>
</feature>
<evidence type="ECO:0000256" key="1">
    <source>
        <dbReference type="SAM" id="MobiDB-lite"/>
    </source>
</evidence>
<feature type="compositionally biased region" description="Low complexity" evidence="1">
    <location>
        <begin position="91"/>
        <end position="105"/>
    </location>
</feature>
<feature type="domain" description="SCA7" evidence="2">
    <location>
        <begin position="196"/>
        <end position="263"/>
    </location>
</feature>
<feature type="region of interest" description="Disordered" evidence="1">
    <location>
        <begin position="559"/>
        <end position="668"/>
    </location>
</feature>
<feature type="compositionally biased region" description="Basic residues" evidence="1">
    <location>
        <begin position="1"/>
        <end position="10"/>
    </location>
</feature>
<dbReference type="Gene3D" id="6.10.140.670">
    <property type="match status" value="1"/>
</dbReference>
<dbReference type="PROSITE" id="PS51505">
    <property type="entry name" value="SCA7"/>
    <property type="match status" value="1"/>
</dbReference>
<feature type="region of interest" description="Disordered" evidence="1">
    <location>
        <begin position="1"/>
        <end position="64"/>
    </location>
</feature>
<keyword evidence="4" id="KW-1185">Reference proteome</keyword>
<proteinExistence type="predicted"/>